<evidence type="ECO:0000256" key="1">
    <source>
        <dbReference type="SAM" id="MobiDB-lite"/>
    </source>
</evidence>
<name>A0AAF0WTD9_DAUCS</name>
<evidence type="ECO:0000313" key="3">
    <source>
        <dbReference type="Proteomes" id="UP000077755"/>
    </source>
</evidence>
<dbReference type="PANTHER" id="PTHR37748:SF1">
    <property type="entry name" value="PROTEIN, PUTATIVE-RELATED"/>
    <property type="match status" value="1"/>
</dbReference>
<dbReference type="Proteomes" id="UP000077755">
    <property type="component" value="Chromosome 4"/>
</dbReference>
<accession>A0AAF0WTD9</accession>
<proteinExistence type="predicted"/>
<dbReference type="AlphaFoldDB" id="A0AAF0WTD9"/>
<feature type="region of interest" description="Disordered" evidence="1">
    <location>
        <begin position="1"/>
        <end position="64"/>
    </location>
</feature>
<evidence type="ECO:0000313" key="2">
    <source>
        <dbReference type="EMBL" id="WOG95705.1"/>
    </source>
</evidence>
<dbReference type="PANTHER" id="PTHR37748">
    <property type="entry name" value="PROTEIN, PUTATIVE-RELATED"/>
    <property type="match status" value="1"/>
</dbReference>
<gene>
    <name evidence="2" type="ORF">DCAR_0415032</name>
</gene>
<keyword evidence="3" id="KW-1185">Reference proteome</keyword>
<sequence>MGYFSGMLSCFQPSSSARVNDKENAKEAQEPCSSSNHRSKNKSSGSKAPIPLSYFPVNSRPSFL</sequence>
<reference evidence="2" key="1">
    <citation type="journal article" date="2016" name="Nat. Genet.">
        <title>A high-quality carrot genome assembly provides new insights into carotenoid accumulation and asterid genome evolution.</title>
        <authorList>
            <person name="Iorizzo M."/>
            <person name="Ellison S."/>
            <person name="Senalik D."/>
            <person name="Zeng P."/>
            <person name="Satapoomin P."/>
            <person name="Huang J."/>
            <person name="Bowman M."/>
            <person name="Iovene M."/>
            <person name="Sanseverino W."/>
            <person name="Cavagnaro P."/>
            <person name="Yildiz M."/>
            <person name="Macko-Podgorni A."/>
            <person name="Moranska E."/>
            <person name="Grzebelus E."/>
            <person name="Grzebelus D."/>
            <person name="Ashrafi H."/>
            <person name="Zheng Z."/>
            <person name="Cheng S."/>
            <person name="Spooner D."/>
            <person name="Van Deynze A."/>
            <person name="Simon P."/>
        </authorList>
    </citation>
    <scope>NUCLEOTIDE SEQUENCE</scope>
    <source>
        <tissue evidence="2">Leaf</tissue>
    </source>
</reference>
<dbReference type="EMBL" id="CP093346">
    <property type="protein sequence ID" value="WOG95705.1"/>
    <property type="molecule type" value="Genomic_DNA"/>
</dbReference>
<organism evidence="2 3">
    <name type="scientific">Daucus carota subsp. sativus</name>
    <name type="common">Carrot</name>
    <dbReference type="NCBI Taxonomy" id="79200"/>
    <lineage>
        <taxon>Eukaryota</taxon>
        <taxon>Viridiplantae</taxon>
        <taxon>Streptophyta</taxon>
        <taxon>Embryophyta</taxon>
        <taxon>Tracheophyta</taxon>
        <taxon>Spermatophyta</taxon>
        <taxon>Magnoliopsida</taxon>
        <taxon>eudicotyledons</taxon>
        <taxon>Gunneridae</taxon>
        <taxon>Pentapetalae</taxon>
        <taxon>asterids</taxon>
        <taxon>campanulids</taxon>
        <taxon>Apiales</taxon>
        <taxon>Apiaceae</taxon>
        <taxon>Apioideae</taxon>
        <taxon>Scandiceae</taxon>
        <taxon>Daucinae</taxon>
        <taxon>Daucus</taxon>
        <taxon>Daucus sect. Daucus</taxon>
    </lineage>
</organism>
<feature type="compositionally biased region" description="Basic and acidic residues" evidence="1">
    <location>
        <begin position="19"/>
        <end position="29"/>
    </location>
</feature>
<reference evidence="2" key="2">
    <citation type="submission" date="2022-03" db="EMBL/GenBank/DDBJ databases">
        <title>Draft title - Genomic analysis of global carrot germplasm unveils the trajectory of domestication and the origin of high carotenoid orange carrot.</title>
        <authorList>
            <person name="Iorizzo M."/>
            <person name="Ellison S."/>
            <person name="Senalik D."/>
            <person name="Macko-Podgorni A."/>
            <person name="Grzebelus D."/>
            <person name="Bostan H."/>
            <person name="Rolling W."/>
            <person name="Curaba J."/>
            <person name="Simon P."/>
        </authorList>
    </citation>
    <scope>NUCLEOTIDE SEQUENCE</scope>
    <source>
        <tissue evidence="2">Leaf</tissue>
    </source>
</reference>
<protein>
    <submittedName>
        <fullName evidence="2">Uncharacterized protein</fullName>
    </submittedName>
</protein>